<evidence type="ECO:0000313" key="1">
    <source>
        <dbReference type="EMBL" id="MBB6084249.1"/>
    </source>
</evidence>
<name>A0A7W9TP62_CASDE</name>
<reference evidence="1 2" key="1">
    <citation type="submission" date="2020-08" db="EMBL/GenBank/DDBJ databases">
        <title>Genomic Encyclopedia of Type Strains, Phase IV (KMG-IV): sequencing the most valuable type-strain genomes for metagenomic binning, comparative biology and taxonomic classification.</title>
        <authorList>
            <person name="Goeker M."/>
        </authorList>
    </citation>
    <scope>NUCLEOTIDE SEQUENCE [LARGE SCALE GENOMIC DNA]</scope>
    <source>
        <strain evidence="1 2">DSM 12141</strain>
    </source>
</reference>
<dbReference type="Proteomes" id="UP000541136">
    <property type="component" value="Unassembled WGS sequence"/>
</dbReference>
<dbReference type="AlphaFoldDB" id="A0A7W9TP62"/>
<accession>A0A7W9TP62</accession>
<organism evidence="1 2">
    <name type="scientific">Castellaniella defragrans</name>
    <name type="common">Alcaligenes defragrans</name>
    <dbReference type="NCBI Taxonomy" id="75697"/>
    <lineage>
        <taxon>Bacteria</taxon>
        <taxon>Pseudomonadati</taxon>
        <taxon>Pseudomonadota</taxon>
        <taxon>Betaproteobacteria</taxon>
        <taxon>Burkholderiales</taxon>
        <taxon>Alcaligenaceae</taxon>
        <taxon>Castellaniella</taxon>
    </lineage>
</organism>
<sequence length="82" mass="9105">MEILTEITGIPAKDPALLQCLVSVLAPCMLLQLGRRGIPGLVQAILRMPRNKVVEHLHRFAIAGLEAMGGNYRLHRPGRRKK</sequence>
<gene>
    <name evidence="1" type="ORF">HNR28_002294</name>
</gene>
<protein>
    <submittedName>
        <fullName evidence="1">Uncharacterized protein</fullName>
    </submittedName>
</protein>
<evidence type="ECO:0000313" key="2">
    <source>
        <dbReference type="Proteomes" id="UP000541136"/>
    </source>
</evidence>
<comment type="caution">
    <text evidence="1">The sequence shown here is derived from an EMBL/GenBank/DDBJ whole genome shotgun (WGS) entry which is preliminary data.</text>
</comment>
<dbReference type="EMBL" id="JACHIB010000013">
    <property type="protein sequence ID" value="MBB6084249.1"/>
    <property type="molecule type" value="Genomic_DNA"/>
</dbReference>
<proteinExistence type="predicted"/>
<dbReference type="SUPFAM" id="SSF48498">
    <property type="entry name" value="Tetracyclin repressor-like, C-terminal domain"/>
    <property type="match status" value="1"/>
</dbReference>
<dbReference type="InterPro" id="IPR036271">
    <property type="entry name" value="Tet_transcr_reg_TetR-rel_C_sf"/>
</dbReference>